<evidence type="ECO:0000313" key="5">
    <source>
        <dbReference type="EMBL" id="MEE1888607.1"/>
    </source>
</evidence>
<feature type="domain" description="HpcH/HpaI aldolase/citrate lyase" evidence="4">
    <location>
        <begin position="18"/>
        <end position="243"/>
    </location>
</feature>
<organism evidence="5 6">
    <name type="scientific">Pseudomonas carassii</name>
    <dbReference type="NCBI Taxonomy" id="3115855"/>
    <lineage>
        <taxon>Bacteria</taxon>
        <taxon>Pseudomonadati</taxon>
        <taxon>Pseudomonadota</taxon>
        <taxon>Gammaproteobacteria</taxon>
        <taxon>Pseudomonadales</taxon>
        <taxon>Pseudomonadaceae</taxon>
        <taxon>Pseudomonas</taxon>
    </lineage>
</organism>
<dbReference type="EC" id="4.1.2.52" evidence="5"/>
<evidence type="ECO:0000256" key="2">
    <source>
        <dbReference type="ARBA" id="ARBA00022723"/>
    </source>
</evidence>
<dbReference type="SUPFAM" id="SSF51621">
    <property type="entry name" value="Phosphoenolpyruvate/pyruvate domain"/>
    <property type="match status" value="1"/>
</dbReference>
<dbReference type="InterPro" id="IPR012689">
    <property type="entry name" value="HpaI"/>
</dbReference>
<proteinExistence type="inferred from homology"/>
<comment type="similarity">
    <text evidence="1">Belongs to the HpcH/HpaI aldolase family.</text>
</comment>
<sequence length="266" mass="28141">MDMPINTFKQRLHAGQAQIGLWLGLADPYCAELAANAGFDWLLLDGEHAPNDLRSLLGQLQAVAPYPAQPIVRPVIGDTALIKQLLDIGAQTLLVPMVESAEQARQLVRAMHYPPHGVRGVGSALARASRWNSLPDYLDQADEQMCLLVQVENREGLANLEAICAVEGVDGVFIGPADLSAAMGHRGNPGHPEVQAAIDDAIVRIGRAGKAAGILSADEALARRYIELGAAFVAVGVDTTVLMRGLQGLAGKFKEGNATIAQGGVY</sequence>
<dbReference type="PANTHER" id="PTHR30502">
    <property type="entry name" value="2-KETO-3-DEOXY-L-RHAMNONATE ALDOLASE"/>
    <property type="match status" value="1"/>
</dbReference>
<name>A0ABU7HBB6_9PSED</name>
<accession>A0ABU7HBB6</accession>
<evidence type="ECO:0000256" key="3">
    <source>
        <dbReference type="ARBA" id="ARBA00023239"/>
    </source>
</evidence>
<dbReference type="EMBL" id="JAZDCT010000015">
    <property type="protein sequence ID" value="MEE1888607.1"/>
    <property type="molecule type" value="Genomic_DNA"/>
</dbReference>
<dbReference type="GO" id="GO:0016829">
    <property type="term" value="F:lyase activity"/>
    <property type="evidence" value="ECO:0007669"/>
    <property type="project" value="UniProtKB-KW"/>
</dbReference>
<comment type="caution">
    <text evidence="5">The sequence shown here is derived from an EMBL/GenBank/DDBJ whole genome shotgun (WGS) entry which is preliminary data.</text>
</comment>
<dbReference type="PANTHER" id="PTHR30502:SF0">
    <property type="entry name" value="PHOSPHOENOLPYRUVATE CARBOXYLASE FAMILY PROTEIN"/>
    <property type="match status" value="1"/>
</dbReference>
<evidence type="ECO:0000259" key="4">
    <source>
        <dbReference type="Pfam" id="PF03328"/>
    </source>
</evidence>
<keyword evidence="2" id="KW-0479">Metal-binding</keyword>
<dbReference type="InterPro" id="IPR015813">
    <property type="entry name" value="Pyrv/PenolPyrv_kinase-like_dom"/>
</dbReference>
<reference evidence="5" key="1">
    <citation type="submission" date="2024-01" db="EMBL/GenBank/DDBJ databases">
        <title>Unpublished Manusciprt.</title>
        <authorList>
            <person name="Duman M."/>
            <person name="Valdes E.G."/>
            <person name="Ajmi N."/>
            <person name="Altun S."/>
            <person name="Saticioglu I.B."/>
        </authorList>
    </citation>
    <scope>NUCLEOTIDE SEQUENCE</scope>
    <source>
        <strain evidence="5">137P</strain>
    </source>
</reference>
<dbReference type="InterPro" id="IPR050251">
    <property type="entry name" value="HpcH-HpaI_aldolase"/>
</dbReference>
<dbReference type="Proteomes" id="UP001354227">
    <property type="component" value="Unassembled WGS sequence"/>
</dbReference>
<keyword evidence="3 5" id="KW-0456">Lyase</keyword>
<evidence type="ECO:0000313" key="6">
    <source>
        <dbReference type="Proteomes" id="UP001354227"/>
    </source>
</evidence>
<dbReference type="Pfam" id="PF03328">
    <property type="entry name" value="HpcH_HpaI"/>
    <property type="match status" value="1"/>
</dbReference>
<gene>
    <name evidence="5" type="primary">hpaI</name>
    <name evidence="5" type="ORF">V0R62_13170</name>
</gene>
<keyword evidence="6" id="KW-1185">Reference proteome</keyword>
<dbReference type="InterPro" id="IPR005000">
    <property type="entry name" value="Aldolase/citrate-lyase_domain"/>
</dbReference>
<dbReference type="RefSeq" id="WP_330104017.1">
    <property type="nucleotide sequence ID" value="NZ_JAZDCT010000015.1"/>
</dbReference>
<protein>
    <submittedName>
        <fullName evidence="5">4-hydroxy-2-oxoheptanedioate aldolase</fullName>
        <ecNumber evidence="5">4.1.2.52</ecNumber>
    </submittedName>
</protein>
<evidence type="ECO:0000256" key="1">
    <source>
        <dbReference type="ARBA" id="ARBA00005568"/>
    </source>
</evidence>
<dbReference type="InterPro" id="IPR040442">
    <property type="entry name" value="Pyrv_kinase-like_dom_sf"/>
</dbReference>
<dbReference type="Gene3D" id="3.20.20.60">
    <property type="entry name" value="Phosphoenolpyruvate-binding domains"/>
    <property type="match status" value="1"/>
</dbReference>
<dbReference type="NCBIfam" id="TIGR02311">
    <property type="entry name" value="HpaI"/>
    <property type="match status" value="1"/>
</dbReference>